<dbReference type="SUPFAM" id="SSF82784">
    <property type="entry name" value="OsmC-like"/>
    <property type="match status" value="1"/>
</dbReference>
<dbReference type="KEGG" id="mri:Mal4_09520"/>
<keyword evidence="2" id="KW-1185">Reference proteome</keyword>
<reference evidence="1 2" key="1">
    <citation type="submission" date="2019-02" db="EMBL/GenBank/DDBJ databases">
        <title>Deep-cultivation of Planctomycetes and their phenomic and genomic characterization uncovers novel biology.</title>
        <authorList>
            <person name="Wiegand S."/>
            <person name="Jogler M."/>
            <person name="Boedeker C."/>
            <person name="Pinto D."/>
            <person name="Vollmers J."/>
            <person name="Rivas-Marin E."/>
            <person name="Kohn T."/>
            <person name="Peeters S.H."/>
            <person name="Heuer A."/>
            <person name="Rast P."/>
            <person name="Oberbeckmann S."/>
            <person name="Bunk B."/>
            <person name="Jeske O."/>
            <person name="Meyerdierks A."/>
            <person name="Storesund J.E."/>
            <person name="Kallscheuer N."/>
            <person name="Luecker S."/>
            <person name="Lage O.M."/>
            <person name="Pohl T."/>
            <person name="Merkel B.J."/>
            <person name="Hornburger P."/>
            <person name="Mueller R.-W."/>
            <person name="Bruemmer F."/>
            <person name="Labrenz M."/>
            <person name="Spormann A.M."/>
            <person name="Op den Camp H."/>
            <person name="Overmann J."/>
            <person name="Amann R."/>
            <person name="Jetten M.S.M."/>
            <person name="Mascher T."/>
            <person name="Medema M.H."/>
            <person name="Devos D.P."/>
            <person name="Kaster A.-K."/>
            <person name="Ovreas L."/>
            <person name="Rohde M."/>
            <person name="Galperin M.Y."/>
            <person name="Jogler C."/>
        </authorList>
    </citation>
    <scope>NUCLEOTIDE SEQUENCE [LARGE SCALE GENOMIC DNA]</scope>
    <source>
        <strain evidence="1 2">Mal4</strain>
    </source>
</reference>
<dbReference type="Gene3D" id="3.30.300.20">
    <property type="match status" value="1"/>
</dbReference>
<dbReference type="AlphaFoldDB" id="A0A517Z2F7"/>
<dbReference type="InterPro" id="IPR036102">
    <property type="entry name" value="OsmC/Ohrsf"/>
</dbReference>
<evidence type="ECO:0000313" key="2">
    <source>
        <dbReference type="Proteomes" id="UP000320496"/>
    </source>
</evidence>
<dbReference type="PANTHER" id="PTHR35368:SF1">
    <property type="entry name" value="HYDROPEROXIDE REDUCTASE"/>
    <property type="match status" value="1"/>
</dbReference>
<gene>
    <name evidence="1" type="ORF">Mal4_09520</name>
</gene>
<organism evidence="1 2">
    <name type="scientific">Maioricimonas rarisocia</name>
    <dbReference type="NCBI Taxonomy" id="2528026"/>
    <lineage>
        <taxon>Bacteria</taxon>
        <taxon>Pseudomonadati</taxon>
        <taxon>Planctomycetota</taxon>
        <taxon>Planctomycetia</taxon>
        <taxon>Planctomycetales</taxon>
        <taxon>Planctomycetaceae</taxon>
        <taxon>Maioricimonas</taxon>
    </lineage>
</organism>
<sequence>MGVSRRHGQKVFASEAFTTVLRRKATNMDSQQLRDLQAPLKQKYREQPEAARATLSAKGELDLENVSCRLQGRGETVAAGLHPLAGGDEKWACSGEMLLEALAACAGVTLCAVVTAMDLPVTAGTVVASGDIDFTGTLGVDRTAPVGLTDVRVHFELETTADDAQLAKLAQLTERYCVVAQTISAGGAIGVAVTKT</sequence>
<protein>
    <submittedName>
        <fullName evidence="1">OsmC-like protein</fullName>
    </submittedName>
</protein>
<name>A0A517Z2F7_9PLAN</name>
<proteinExistence type="predicted"/>
<accession>A0A517Z2F7</accession>
<dbReference type="Proteomes" id="UP000320496">
    <property type="component" value="Chromosome"/>
</dbReference>
<dbReference type="InterPro" id="IPR015946">
    <property type="entry name" value="KH_dom-like_a/b"/>
</dbReference>
<dbReference type="InterPro" id="IPR003718">
    <property type="entry name" value="OsmC/Ohr_fam"/>
</dbReference>
<dbReference type="PANTHER" id="PTHR35368">
    <property type="entry name" value="HYDROPEROXIDE REDUCTASE"/>
    <property type="match status" value="1"/>
</dbReference>
<dbReference type="Pfam" id="PF02566">
    <property type="entry name" value="OsmC"/>
    <property type="match status" value="1"/>
</dbReference>
<dbReference type="EMBL" id="CP036275">
    <property type="protein sequence ID" value="QDU36664.1"/>
    <property type="molecule type" value="Genomic_DNA"/>
</dbReference>
<dbReference type="InterPro" id="IPR052924">
    <property type="entry name" value="OsmC/Ohr_hydroprdx_reductase"/>
</dbReference>
<evidence type="ECO:0000313" key="1">
    <source>
        <dbReference type="EMBL" id="QDU36664.1"/>
    </source>
</evidence>